<feature type="domain" description="Mce/MlaD" evidence="3">
    <location>
        <begin position="54"/>
        <end position="122"/>
    </location>
</feature>
<dbReference type="InterPro" id="IPR024516">
    <property type="entry name" value="Mce_C"/>
</dbReference>
<feature type="domain" description="Mammalian cell entry C-terminal" evidence="4">
    <location>
        <begin position="129"/>
        <end position="343"/>
    </location>
</feature>
<organism evidence="5 6">
    <name type="scientific">Gordonia pseudamarae</name>
    <dbReference type="NCBI Taxonomy" id="2831662"/>
    <lineage>
        <taxon>Bacteria</taxon>
        <taxon>Bacillati</taxon>
        <taxon>Actinomycetota</taxon>
        <taxon>Actinomycetes</taxon>
        <taxon>Mycobacteriales</taxon>
        <taxon>Gordoniaceae</taxon>
        <taxon>Gordonia</taxon>
    </lineage>
</organism>
<feature type="region of interest" description="Disordered" evidence="1">
    <location>
        <begin position="349"/>
        <end position="437"/>
    </location>
</feature>
<dbReference type="Pfam" id="PF11887">
    <property type="entry name" value="Mce4_CUP1"/>
    <property type="match status" value="1"/>
</dbReference>
<dbReference type="PANTHER" id="PTHR33371:SF19">
    <property type="entry name" value="MCE-FAMILY PROTEIN MCE4A"/>
    <property type="match status" value="1"/>
</dbReference>
<dbReference type="RefSeq" id="WP_260840334.1">
    <property type="nucleotide sequence ID" value="NZ_CP045809.1"/>
</dbReference>
<keyword evidence="2" id="KW-1133">Transmembrane helix</keyword>
<evidence type="ECO:0000259" key="4">
    <source>
        <dbReference type="Pfam" id="PF11887"/>
    </source>
</evidence>
<sequence>MTIMLPGRQVSKAGYILRALVATALLVAFALYMISRSTGMFADTAHVHSEIPVEAGLISPGAPVRFNGVKVGQIDSIAAGTTSSQVGMTVDRAMISSIPDNVRIRVSPRTFFGDIYIQMMPGTGKATGTLRDGADIPVDSGADAVNLYDIFTKMSNLLGEVRPEKMNVALNAVNRAIGDRGAELGLMIDDWWVASRELESTMNRFLDATPRFRAVVESLRRATPDVIKTLSSVTSISRGIIENRDQLANMMSSAAGYLESLTPFVTAQRTNLITVVESTSTILSTVGDNPDGLSATLAEADKFGAAGTVLFSSGKFNITAVPTFSQPMPYTAADCPRYGSLRGQQCFGTGTRQGVGPVRIPGTPNGTVLNPPRGDDDPGDTGSPTGTSRQDTTRENSGRANTTREGVIDGTAENKPMSNLESTVTGKPSTTGTPSAATTLMVGPMVRGMKVQVRHR</sequence>
<keyword evidence="2" id="KW-0812">Transmembrane</keyword>
<dbReference type="Proteomes" id="UP001059836">
    <property type="component" value="Chromosome"/>
</dbReference>
<feature type="compositionally biased region" description="Polar residues" evidence="1">
    <location>
        <begin position="416"/>
        <end position="427"/>
    </location>
</feature>
<feature type="compositionally biased region" description="Low complexity" evidence="1">
    <location>
        <begin position="380"/>
        <end position="389"/>
    </location>
</feature>
<feature type="compositionally biased region" description="Low complexity" evidence="1">
    <location>
        <begin position="428"/>
        <end position="437"/>
    </location>
</feature>
<dbReference type="InterPro" id="IPR003399">
    <property type="entry name" value="Mce/MlaD"/>
</dbReference>
<keyword evidence="2" id="KW-0472">Membrane</keyword>
<evidence type="ECO:0000256" key="1">
    <source>
        <dbReference type="SAM" id="MobiDB-lite"/>
    </source>
</evidence>
<keyword evidence="6" id="KW-1185">Reference proteome</keyword>
<protein>
    <submittedName>
        <fullName evidence="5">MCE family protein</fullName>
    </submittedName>
</protein>
<gene>
    <name evidence="5" type="ORF">GII31_05990</name>
</gene>
<evidence type="ECO:0000259" key="3">
    <source>
        <dbReference type="Pfam" id="PF02470"/>
    </source>
</evidence>
<name>A0ABX6IF76_9ACTN</name>
<evidence type="ECO:0000313" key="6">
    <source>
        <dbReference type="Proteomes" id="UP001059836"/>
    </source>
</evidence>
<dbReference type="PANTHER" id="PTHR33371">
    <property type="entry name" value="INTERMEMBRANE PHOSPHOLIPID TRANSPORT SYSTEM BINDING PROTEIN MLAD-RELATED"/>
    <property type="match status" value="1"/>
</dbReference>
<accession>A0ABX6IF76</accession>
<dbReference type="InterPro" id="IPR052336">
    <property type="entry name" value="MlaD_Phospholipid_Transporter"/>
</dbReference>
<dbReference type="EMBL" id="CP045809">
    <property type="protein sequence ID" value="QHN34518.1"/>
    <property type="molecule type" value="Genomic_DNA"/>
</dbReference>
<evidence type="ECO:0000256" key="2">
    <source>
        <dbReference type="SAM" id="Phobius"/>
    </source>
</evidence>
<reference evidence="5" key="1">
    <citation type="journal article" date="2021" name="Nat. Microbiol.">
        <title>Cocultivation of an ultrasmall environmental parasitic bacterium with lytic ability against bacteria associated with wastewater foams.</title>
        <authorList>
            <person name="Batinovic S."/>
            <person name="Rose J.J.A."/>
            <person name="Ratcliffe J."/>
            <person name="Seviour R.J."/>
            <person name="Petrovski S."/>
        </authorList>
    </citation>
    <scope>NUCLEOTIDE SEQUENCE</scope>
    <source>
        <strain evidence="5">CON9</strain>
    </source>
</reference>
<feature type="transmembrane region" description="Helical" evidence="2">
    <location>
        <begin position="15"/>
        <end position="34"/>
    </location>
</feature>
<dbReference type="Pfam" id="PF02470">
    <property type="entry name" value="MlaD"/>
    <property type="match status" value="1"/>
</dbReference>
<evidence type="ECO:0000313" key="5">
    <source>
        <dbReference type="EMBL" id="QHN34518.1"/>
    </source>
</evidence>
<proteinExistence type="predicted"/>